<gene>
    <name evidence="1" type="ORF">HNQ39_002222</name>
</gene>
<protein>
    <recommendedName>
        <fullName evidence="3">PD-(D/E)XK nuclease superfamily protein</fullName>
    </recommendedName>
</protein>
<keyword evidence="2" id="KW-1185">Reference proteome</keyword>
<dbReference type="InterPro" id="IPR029470">
    <property type="entry name" value="PDDEXK_4"/>
</dbReference>
<proteinExistence type="predicted"/>
<dbReference type="RefSeq" id="WP_184195370.1">
    <property type="nucleotide sequence ID" value="NZ_JACHGW010000002.1"/>
</dbReference>
<comment type="caution">
    <text evidence="1">The sequence shown here is derived from an EMBL/GenBank/DDBJ whole genome shotgun (WGS) entry which is preliminary data.</text>
</comment>
<dbReference type="EMBL" id="JACHGW010000002">
    <property type="protein sequence ID" value="MBB6050431.1"/>
    <property type="molecule type" value="Genomic_DNA"/>
</dbReference>
<name>A0A7W9W6Q7_ARMRO</name>
<evidence type="ECO:0000313" key="1">
    <source>
        <dbReference type="EMBL" id="MBB6050431.1"/>
    </source>
</evidence>
<sequence length="376" mass="42697">MISELEALNYDPDLAALEQALQQFNLFEAMGIARQEVIHSKALAFLLDPHQTHGLGEHFLRGFLHHLGLTEPADLSDTEVRTEWERIDILIRCPRARLAVVIENKIGAGEHGDQLKRYKELAARHFAGWKVVFVFLSPLGAPASDPDYLLAEYSTIITLLEGATNLPSLQPEVLTLLTHYTATLRRQVLHENELDALCIQLYQRHHRALDYLYARRADPQTRIREELESLVKANSIFVLDYAKPAARSQVSFVPVVWDDFLPRRRPCKWSAEGRVLLFWFSNQPQSLRLSLQISAGTDPADRARLIALAEAQGAPFTVKPNARNAAWTILYSRELIAPRSYTKKTLEQILDELHASWESFLTGDLPLLNQAIQSIR</sequence>
<evidence type="ECO:0008006" key="3">
    <source>
        <dbReference type="Google" id="ProtNLM"/>
    </source>
</evidence>
<organism evidence="1 2">
    <name type="scientific">Armatimonas rosea</name>
    <dbReference type="NCBI Taxonomy" id="685828"/>
    <lineage>
        <taxon>Bacteria</taxon>
        <taxon>Bacillati</taxon>
        <taxon>Armatimonadota</taxon>
        <taxon>Armatimonadia</taxon>
        <taxon>Armatimonadales</taxon>
        <taxon>Armatimonadaceae</taxon>
        <taxon>Armatimonas</taxon>
    </lineage>
</organism>
<evidence type="ECO:0000313" key="2">
    <source>
        <dbReference type="Proteomes" id="UP000520814"/>
    </source>
</evidence>
<dbReference type="AlphaFoldDB" id="A0A7W9W6Q7"/>
<reference evidence="1 2" key="1">
    <citation type="submission" date="2020-08" db="EMBL/GenBank/DDBJ databases">
        <title>Genomic Encyclopedia of Type Strains, Phase IV (KMG-IV): sequencing the most valuable type-strain genomes for metagenomic binning, comparative biology and taxonomic classification.</title>
        <authorList>
            <person name="Goeker M."/>
        </authorList>
    </citation>
    <scope>NUCLEOTIDE SEQUENCE [LARGE SCALE GENOMIC DNA]</scope>
    <source>
        <strain evidence="1 2">DSM 23562</strain>
    </source>
</reference>
<accession>A0A7W9W6Q7</accession>
<dbReference type="Pfam" id="PF14281">
    <property type="entry name" value="PDDEXK_4"/>
    <property type="match status" value="1"/>
</dbReference>
<dbReference type="Proteomes" id="UP000520814">
    <property type="component" value="Unassembled WGS sequence"/>
</dbReference>